<dbReference type="PANTHER" id="PTHR12480:SF6">
    <property type="entry name" value="2-OXOGLUTARATE AND IRON-DEPENDENT OXYGENASE JMJD4"/>
    <property type="match status" value="1"/>
</dbReference>
<dbReference type="PROSITE" id="PS51184">
    <property type="entry name" value="JMJC"/>
    <property type="match status" value="1"/>
</dbReference>
<comment type="caution">
    <text evidence="4">The sequence shown here is derived from an EMBL/GenBank/DDBJ whole genome shotgun (WGS) entry which is preliminary data.</text>
</comment>
<sequence>MSMTGSTANAPFLSLEAVGTLLSQVTIDTTEQELCSEAERRRKLTALVYSQWTQGGKDEAMLAARYLDGSMDALELLLSTELGSQSALGQHGQDEPQHKLQPTSLRTHKAPGGSTADAGDSVQAALEQHKLHPANVSGPHAEAEGNSGPEASDTGTISQPSNMHEPGGVPRRHASELSYDDFVLQYMGPNLPVMIQGVTDGWQSARDWVDAQGGINLEALVKQFGDAKIWATECSSGGDVYGGGRRREMSLREYEEWWRQHKAGAGGRLLYLKDWHFASEFPGYQAYTTPSYFRDDWLNQYYDMRAARSGEGTPQNSDGRQGSQDAIVNSDYRFVYLGPAGTRTALHADVLRSFSWSVNVAGCKLWRLVPPQHTHLLYDRFGRELAPDFAADAARPGHYPNLAAARKHVIEVVQGRGEAIFVPSGWHHTVENLEDTLSINHNWLNGFNLPWALALLRWERAEAAGAIEDCRAGCSAEEFEGLVQRNMAANCGMDYRAAGEFIVSIVCPELKRIRASEASKEQANGRNAL</sequence>
<feature type="domain" description="JmjC" evidence="3">
    <location>
        <begin position="278"/>
        <end position="460"/>
    </location>
</feature>
<proteinExistence type="inferred from homology"/>
<evidence type="ECO:0000313" key="4">
    <source>
        <dbReference type="EMBL" id="CAK0770419.1"/>
    </source>
</evidence>
<dbReference type="GO" id="GO:0043565">
    <property type="term" value="F:sequence-specific DNA binding"/>
    <property type="evidence" value="ECO:0007669"/>
    <property type="project" value="TreeGrafter"/>
</dbReference>
<dbReference type="InterPro" id="IPR041667">
    <property type="entry name" value="Cupin_8"/>
</dbReference>
<keyword evidence="5" id="KW-1185">Reference proteome</keyword>
<organism evidence="4 5">
    <name type="scientific">Coccomyxa viridis</name>
    <dbReference type="NCBI Taxonomy" id="1274662"/>
    <lineage>
        <taxon>Eukaryota</taxon>
        <taxon>Viridiplantae</taxon>
        <taxon>Chlorophyta</taxon>
        <taxon>core chlorophytes</taxon>
        <taxon>Trebouxiophyceae</taxon>
        <taxon>Trebouxiophyceae incertae sedis</taxon>
        <taxon>Coccomyxaceae</taxon>
        <taxon>Coccomyxa</taxon>
    </lineage>
</organism>
<dbReference type="GO" id="GO:0016706">
    <property type="term" value="F:2-oxoglutarate-dependent dioxygenase activity"/>
    <property type="evidence" value="ECO:0007669"/>
    <property type="project" value="TreeGrafter"/>
</dbReference>
<dbReference type="SMART" id="SM00558">
    <property type="entry name" value="JmjC"/>
    <property type="match status" value="1"/>
</dbReference>
<name>A0AAV1I3A9_9CHLO</name>
<dbReference type="AlphaFoldDB" id="A0AAV1I3A9"/>
<comment type="similarity">
    <text evidence="1">Belongs to the JARID1 histone demethylase family.</text>
</comment>
<evidence type="ECO:0000256" key="1">
    <source>
        <dbReference type="ARBA" id="ARBA00006801"/>
    </source>
</evidence>
<dbReference type="SUPFAM" id="SSF51197">
    <property type="entry name" value="Clavaminate synthase-like"/>
    <property type="match status" value="1"/>
</dbReference>
<evidence type="ECO:0000256" key="2">
    <source>
        <dbReference type="SAM" id="MobiDB-lite"/>
    </source>
</evidence>
<dbReference type="GO" id="GO:0045905">
    <property type="term" value="P:positive regulation of translational termination"/>
    <property type="evidence" value="ECO:0007669"/>
    <property type="project" value="TreeGrafter"/>
</dbReference>
<gene>
    <name evidence="4" type="ORF">CVIRNUC_003765</name>
</gene>
<dbReference type="GO" id="GO:0005634">
    <property type="term" value="C:nucleus"/>
    <property type="evidence" value="ECO:0007669"/>
    <property type="project" value="TreeGrafter"/>
</dbReference>
<feature type="region of interest" description="Disordered" evidence="2">
    <location>
        <begin position="85"/>
        <end position="121"/>
    </location>
</feature>
<dbReference type="InterPro" id="IPR050910">
    <property type="entry name" value="JMJD6_ArgDemeth/LysHydrox"/>
</dbReference>
<evidence type="ECO:0000313" key="5">
    <source>
        <dbReference type="Proteomes" id="UP001314263"/>
    </source>
</evidence>
<dbReference type="Proteomes" id="UP001314263">
    <property type="component" value="Unassembled WGS sequence"/>
</dbReference>
<dbReference type="Pfam" id="PF13621">
    <property type="entry name" value="Cupin_8"/>
    <property type="match status" value="1"/>
</dbReference>
<reference evidence="4 5" key="1">
    <citation type="submission" date="2023-10" db="EMBL/GenBank/DDBJ databases">
        <authorList>
            <person name="Maclean D."/>
            <person name="Macfadyen A."/>
        </authorList>
    </citation>
    <scope>NUCLEOTIDE SEQUENCE [LARGE SCALE GENOMIC DNA]</scope>
</reference>
<evidence type="ECO:0000259" key="3">
    <source>
        <dbReference type="PROSITE" id="PS51184"/>
    </source>
</evidence>
<feature type="compositionally biased region" description="Polar residues" evidence="2">
    <location>
        <begin position="153"/>
        <end position="162"/>
    </location>
</feature>
<dbReference type="EMBL" id="CAUYUE010000004">
    <property type="protein sequence ID" value="CAK0770419.1"/>
    <property type="molecule type" value="Genomic_DNA"/>
</dbReference>
<dbReference type="Gene3D" id="2.60.120.650">
    <property type="entry name" value="Cupin"/>
    <property type="match status" value="1"/>
</dbReference>
<dbReference type="PANTHER" id="PTHR12480">
    <property type="entry name" value="ARGININE DEMETHYLASE AND LYSYL-HYDROXYLASE JMJD"/>
    <property type="match status" value="1"/>
</dbReference>
<feature type="region of interest" description="Disordered" evidence="2">
    <location>
        <begin position="135"/>
        <end position="173"/>
    </location>
</feature>
<dbReference type="GO" id="GO:0005737">
    <property type="term" value="C:cytoplasm"/>
    <property type="evidence" value="ECO:0007669"/>
    <property type="project" value="TreeGrafter"/>
</dbReference>
<protein>
    <recommendedName>
        <fullName evidence="3">JmjC domain-containing protein</fullName>
    </recommendedName>
</protein>
<dbReference type="InterPro" id="IPR003347">
    <property type="entry name" value="JmjC_dom"/>
</dbReference>
<accession>A0AAV1I3A9</accession>